<gene>
    <name evidence="2" type="ORF">AUP44_01380</name>
</gene>
<dbReference type="EMBL" id="LPZR01000190">
    <property type="protein sequence ID" value="KYO50858.1"/>
    <property type="molecule type" value="Genomic_DNA"/>
</dbReference>
<evidence type="ECO:0000313" key="2">
    <source>
        <dbReference type="EMBL" id="KYO50858.1"/>
    </source>
</evidence>
<dbReference type="RefSeq" id="WP_062767438.1">
    <property type="nucleotide sequence ID" value="NZ_CP121045.1"/>
</dbReference>
<dbReference type="AlphaFoldDB" id="A0A162KBB6"/>
<dbReference type="Pfam" id="PF12708">
    <property type="entry name" value="Pect-lyase_RHGA_epim"/>
    <property type="match status" value="1"/>
</dbReference>
<dbReference type="Gene3D" id="2.160.20.10">
    <property type="entry name" value="Single-stranded right-handed beta-helix, Pectin lyase-like"/>
    <property type="match status" value="1"/>
</dbReference>
<sequence>MPIFTACLICVTDFGAVGDDVTDDTAAIQAAMDHAASLPTGGSVLFPAGYYRISAPLIQDSRVFLTSGGGLWDVVIRPTTGFTGSALIKTRGFDTYNAGNYSSVRDDGIPYGYGVWGLALDGMQAVSRCYEGYGKFRYMKITCTDAVDDCFFHACGKDPGIETTPVDGVMRDLWEGVLDIDTARSGRYGVHFMGPHDAHIIRSVNALHSDWHFFIDYDDNRDGGCRIGRVHTYGGSGRGVRFRSSVQGDHVIAENGVLIEGYTETLLNIIQTRNSSSPACVQITGPCDIGMIRANCNMGDVYPAANGVEVSASRVKIGQMRVLGASGGGAGTGLVIASTASDFWVGKADIRAFGAVGGQGLSIDGADNVRINGRISSCKTNASFAPGCDDCHVEFDSYVLTGQQHFSGSPGARSKLLINGFGATTMAKEAVVADTVDTSISQYVSKTLVFPRPLSYTPSPAQVNVVMLPPSAPLAAARPARIVAVSDTEATVEFEVTGAVAGSTQGFELRVAP</sequence>
<reference evidence="2 3" key="1">
    <citation type="submission" date="2015-12" db="EMBL/GenBank/DDBJ databases">
        <title>Genome sequence of Tistrella mobilis MCCC 1A02139.</title>
        <authorList>
            <person name="Lu L."/>
            <person name="Lai Q."/>
            <person name="Shao Z."/>
            <person name="Qian P."/>
        </authorList>
    </citation>
    <scope>NUCLEOTIDE SEQUENCE [LARGE SCALE GENOMIC DNA]</scope>
    <source>
        <strain evidence="2 3">MCCC 1A02139</strain>
    </source>
</reference>
<feature type="domain" description="Rhamnogalacturonase A/B/Epimerase-like pectate lyase" evidence="1">
    <location>
        <begin position="11"/>
        <end position="94"/>
    </location>
</feature>
<dbReference type="GeneID" id="97240908"/>
<name>A0A162KBB6_9PROT</name>
<evidence type="ECO:0000313" key="3">
    <source>
        <dbReference type="Proteomes" id="UP000075787"/>
    </source>
</evidence>
<accession>A0A162KBB6</accession>
<dbReference type="InterPro" id="IPR012334">
    <property type="entry name" value="Pectin_lyas_fold"/>
</dbReference>
<proteinExistence type="predicted"/>
<dbReference type="Proteomes" id="UP000075787">
    <property type="component" value="Unassembled WGS sequence"/>
</dbReference>
<dbReference type="InterPro" id="IPR024535">
    <property type="entry name" value="RHGA/B-epi-like_pectate_lyase"/>
</dbReference>
<protein>
    <recommendedName>
        <fullName evidence="1">Rhamnogalacturonase A/B/Epimerase-like pectate lyase domain-containing protein</fullName>
    </recommendedName>
</protein>
<comment type="caution">
    <text evidence="2">The sequence shown here is derived from an EMBL/GenBank/DDBJ whole genome shotgun (WGS) entry which is preliminary data.</text>
</comment>
<evidence type="ECO:0000259" key="1">
    <source>
        <dbReference type="Pfam" id="PF12708"/>
    </source>
</evidence>
<dbReference type="InterPro" id="IPR011050">
    <property type="entry name" value="Pectin_lyase_fold/virulence"/>
</dbReference>
<dbReference type="SUPFAM" id="SSF51126">
    <property type="entry name" value="Pectin lyase-like"/>
    <property type="match status" value="1"/>
</dbReference>
<organism evidence="2 3">
    <name type="scientific">Tistrella mobilis</name>
    <dbReference type="NCBI Taxonomy" id="171437"/>
    <lineage>
        <taxon>Bacteria</taxon>
        <taxon>Pseudomonadati</taxon>
        <taxon>Pseudomonadota</taxon>
        <taxon>Alphaproteobacteria</taxon>
        <taxon>Geminicoccales</taxon>
        <taxon>Geminicoccaceae</taxon>
        <taxon>Tistrella</taxon>
    </lineage>
</organism>